<feature type="signal peptide" evidence="6">
    <location>
        <begin position="1"/>
        <end position="29"/>
    </location>
</feature>
<gene>
    <name evidence="8" type="ORF">SAMN05216210_1272</name>
</gene>
<evidence type="ECO:0000256" key="3">
    <source>
        <dbReference type="ARBA" id="ARBA00022737"/>
    </source>
</evidence>
<reference evidence="9" key="1">
    <citation type="submission" date="2016-10" db="EMBL/GenBank/DDBJ databases">
        <authorList>
            <person name="Varghese N."/>
            <person name="Submissions S."/>
        </authorList>
    </citation>
    <scope>NUCLEOTIDE SEQUENCE [LARGE SCALE GENOMIC DNA]</scope>
    <source>
        <strain evidence="9">CECT 8338</strain>
    </source>
</reference>
<feature type="chain" id="PRO_5009273613" description="Osmotically-inducible protein Y" evidence="6">
    <location>
        <begin position="30"/>
        <end position="119"/>
    </location>
</feature>
<dbReference type="PROSITE" id="PS50914">
    <property type="entry name" value="BON"/>
    <property type="match status" value="1"/>
</dbReference>
<accession>A0A1H2F4E9</accession>
<evidence type="ECO:0000256" key="6">
    <source>
        <dbReference type="SAM" id="SignalP"/>
    </source>
</evidence>
<evidence type="ECO:0000259" key="7">
    <source>
        <dbReference type="PROSITE" id="PS50914"/>
    </source>
</evidence>
<comment type="subcellular location">
    <subcellularLocation>
        <location evidence="1">Periplasm</location>
    </subcellularLocation>
</comment>
<dbReference type="InterPro" id="IPR007055">
    <property type="entry name" value="BON_dom"/>
</dbReference>
<dbReference type="RefSeq" id="WP_092385226.1">
    <property type="nucleotide sequence ID" value="NZ_LT629787.1"/>
</dbReference>
<dbReference type="STRING" id="1434072.SAMN05216210_1272"/>
<dbReference type="OrthoDB" id="8910395at2"/>
<protein>
    <recommendedName>
        <fullName evidence="5">Osmotically-inducible protein Y</fullName>
    </recommendedName>
</protein>
<organism evidence="8 9">
    <name type="scientific">Halopseudomonas salegens</name>
    <dbReference type="NCBI Taxonomy" id="1434072"/>
    <lineage>
        <taxon>Bacteria</taxon>
        <taxon>Pseudomonadati</taxon>
        <taxon>Pseudomonadota</taxon>
        <taxon>Gammaproteobacteria</taxon>
        <taxon>Pseudomonadales</taxon>
        <taxon>Pseudomonadaceae</taxon>
        <taxon>Halopseudomonas</taxon>
    </lineage>
</organism>
<evidence type="ECO:0000313" key="9">
    <source>
        <dbReference type="Proteomes" id="UP000243924"/>
    </source>
</evidence>
<keyword evidence="3" id="KW-0677">Repeat</keyword>
<dbReference type="AlphaFoldDB" id="A0A1H2F4E9"/>
<dbReference type="GO" id="GO:0042597">
    <property type="term" value="C:periplasmic space"/>
    <property type="evidence" value="ECO:0007669"/>
    <property type="project" value="UniProtKB-SubCell"/>
</dbReference>
<dbReference type="PANTHER" id="PTHR34606:SF15">
    <property type="entry name" value="BON DOMAIN-CONTAINING PROTEIN"/>
    <property type="match status" value="1"/>
</dbReference>
<dbReference type="SMART" id="SM00749">
    <property type="entry name" value="BON"/>
    <property type="match status" value="1"/>
</dbReference>
<dbReference type="InterPro" id="IPR014004">
    <property type="entry name" value="Transpt-assoc_nodulatn_dom_bac"/>
</dbReference>
<dbReference type="EMBL" id="LT629787">
    <property type="protein sequence ID" value="SDU02143.1"/>
    <property type="molecule type" value="Genomic_DNA"/>
</dbReference>
<sequence>MKMLTKNFAIATIAATALGLSALSSAVLADDHGMGDKAEDAAETAGQATSDTWITSKVRASFVAESELSALDIGVETNEGVVTLTGEVNTDAQRELAIKVVEDIEGVKEVAADGLQSHE</sequence>
<dbReference type="FunFam" id="3.30.1340.30:FF:000001">
    <property type="entry name" value="Molecular chaperone OsmY"/>
    <property type="match status" value="1"/>
</dbReference>
<dbReference type="Pfam" id="PF04972">
    <property type="entry name" value="BON"/>
    <property type="match status" value="1"/>
</dbReference>
<evidence type="ECO:0000256" key="4">
    <source>
        <dbReference type="ARBA" id="ARBA00022764"/>
    </source>
</evidence>
<proteinExistence type="predicted"/>
<evidence type="ECO:0000256" key="1">
    <source>
        <dbReference type="ARBA" id="ARBA00004418"/>
    </source>
</evidence>
<feature type="domain" description="BON" evidence="7">
    <location>
        <begin position="50"/>
        <end position="119"/>
    </location>
</feature>
<dbReference type="PANTHER" id="PTHR34606">
    <property type="entry name" value="BON DOMAIN-CONTAINING PROTEIN"/>
    <property type="match status" value="1"/>
</dbReference>
<dbReference type="InterPro" id="IPR051686">
    <property type="entry name" value="Lipoprotein_DolP"/>
</dbReference>
<evidence type="ECO:0000313" key="8">
    <source>
        <dbReference type="EMBL" id="SDU02143.1"/>
    </source>
</evidence>
<dbReference type="Gene3D" id="3.30.1340.30">
    <property type="match status" value="1"/>
</dbReference>
<keyword evidence="4" id="KW-0574">Periplasm</keyword>
<dbReference type="Proteomes" id="UP000243924">
    <property type="component" value="Chromosome I"/>
</dbReference>
<keyword evidence="9" id="KW-1185">Reference proteome</keyword>
<keyword evidence="2 6" id="KW-0732">Signal</keyword>
<name>A0A1H2F4E9_9GAMM</name>
<evidence type="ECO:0000256" key="5">
    <source>
        <dbReference type="ARBA" id="ARBA00070588"/>
    </source>
</evidence>
<evidence type="ECO:0000256" key="2">
    <source>
        <dbReference type="ARBA" id="ARBA00022729"/>
    </source>
</evidence>